<keyword evidence="2" id="KW-1185">Reference proteome</keyword>
<comment type="caution">
    <text evidence="1">The sequence shown here is derived from an EMBL/GenBank/DDBJ whole genome shotgun (WGS) entry which is preliminary data.</text>
</comment>
<protein>
    <recommendedName>
        <fullName evidence="3">Antitoxin VbhA domain-containing protein</fullName>
    </recommendedName>
</protein>
<organism evidence="1 2">
    <name type="scientific">Pseudarthrobacter humi</name>
    <dbReference type="NCBI Taxonomy" id="2952523"/>
    <lineage>
        <taxon>Bacteria</taxon>
        <taxon>Bacillati</taxon>
        <taxon>Actinomycetota</taxon>
        <taxon>Actinomycetes</taxon>
        <taxon>Micrococcales</taxon>
        <taxon>Micrococcaceae</taxon>
        <taxon>Pseudarthrobacter</taxon>
    </lineage>
</organism>
<accession>A0ABT1LIJ0</accession>
<sequence>MNRAERRKQAQAKRRWLSSIAQTPGKDPETVTVAAWIASRTNPDGTITDPLVVRLLHEVDAAARRD</sequence>
<evidence type="ECO:0008006" key="3">
    <source>
        <dbReference type="Google" id="ProtNLM"/>
    </source>
</evidence>
<dbReference type="EMBL" id="JANCLV010000001">
    <property type="protein sequence ID" value="MCP8998270.1"/>
    <property type="molecule type" value="Genomic_DNA"/>
</dbReference>
<gene>
    <name evidence="1" type="ORF">NFC73_00760</name>
</gene>
<dbReference type="RefSeq" id="WP_254746857.1">
    <property type="nucleotide sequence ID" value="NZ_JANCLV010000001.1"/>
</dbReference>
<evidence type="ECO:0000313" key="2">
    <source>
        <dbReference type="Proteomes" id="UP001524318"/>
    </source>
</evidence>
<dbReference type="Proteomes" id="UP001524318">
    <property type="component" value="Unassembled WGS sequence"/>
</dbReference>
<reference evidence="1 2" key="1">
    <citation type="submission" date="2022-06" db="EMBL/GenBank/DDBJ databases">
        <title>Pseudarthrobacter sp. strain RMG13 Genome sequencing and assembly.</title>
        <authorList>
            <person name="Kim I."/>
        </authorList>
    </citation>
    <scope>NUCLEOTIDE SEQUENCE [LARGE SCALE GENOMIC DNA]</scope>
    <source>
        <strain evidence="1 2">RMG13</strain>
    </source>
</reference>
<evidence type="ECO:0000313" key="1">
    <source>
        <dbReference type="EMBL" id="MCP8998270.1"/>
    </source>
</evidence>
<proteinExistence type="predicted"/>
<name>A0ABT1LIJ0_9MICC</name>